<comment type="catalytic activity">
    <reaction evidence="11">
        <text>S-methyl-5'-thioadenosine + phosphate = 5-(methylsulfanyl)-alpha-D-ribose 1-phosphate + adenine</text>
        <dbReference type="Rhea" id="RHEA:11852"/>
        <dbReference type="ChEBI" id="CHEBI:16708"/>
        <dbReference type="ChEBI" id="CHEBI:17509"/>
        <dbReference type="ChEBI" id="CHEBI:43474"/>
        <dbReference type="ChEBI" id="CHEBI:58533"/>
        <dbReference type="EC" id="2.4.2.28"/>
    </reaction>
    <physiologicalReaction direction="left-to-right" evidence="11">
        <dbReference type="Rhea" id="RHEA:11853"/>
    </physiologicalReaction>
</comment>
<keyword evidence="6" id="KW-0378">Hydrolase</keyword>
<dbReference type="RefSeq" id="WP_388009303.1">
    <property type="nucleotide sequence ID" value="NZ_JBHUEE010000009.1"/>
</dbReference>
<evidence type="ECO:0000256" key="10">
    <source>
        <dbReference type="ARBA" id="ARBA00048968"/>
    </source>
</evidence>
<evidence type="ECO:0000256" key="2">
    <source>
        <dbReference type="ARBA" id="ARBA00003215"/>
    </source>
</evidence>
<dbReference type="InterPro" id="IPR038371">
    <property type="entry name" value="Cu_polyphenol_OxRdtase_sf"/>
</dbReference>
<proteinExistence type="inferred from homology"/>
<keyword evidence="4" id="KW-0808">Transferase</keyword>
<evidence type="ECO:0000313" key="13">
    <source>
        <dbReference type="Proteomes" id="UP001597277"/>
    </source>
</evidence>
<accession>A0ABW4L746</accession>
<dbReference type="EMBL" id="JBHUEE010000009">
    <property type="protein sequence ID" value="MFD1719295.1"/>
    <property type="molecule type" value="Genomic_DNA"/>
</dbReference>
<dbReference type="PANTHER" id="PTHR30616:SF2">
    <property type="entry name" value="PURINE NUCLEOSIDE PHOSPHORYLASE LACC1"/>
    <property type="match status" value="1"/>
</dbReference>
<comment type="similarity">
    <text evidence="3">Belongs to the purine nucleoside phosphorylase YfiH/LACC1 family.</text>
</comment>
<keyword evidence="5" id="KW-0479">Metal-binding</keyword>
<dbReference type="InterPro" id="IPR011324">
    <property type="entry name" value="Cytotoxic_necrot_fac-like_cat"/>
</dbReference>
<evidence type="ECO:0000256" key="4">
    <source>
        <dbReference type="ARBA" id="ARBA00022679"/>
    </source>
</evidence>
<dbReference type="Proteomes" id="UP001597277">
    <property type="component" value="Unassembled WGS sequence"/>
</dbReference>
<comment type="catalytic activity">
    <reaction evidence="9">
        <text>adenosine + H2O + H(+) = inosine + NH4(+)</text>
        <dbReference type="Rhea" id="RHEA:24408"/>
        <dbReference type="ChEBI" id="CHEBI:15377"/>
        <dbReference type="ChEBI" id="CHEBI:15378"/>
        <dbReference type="ChEBI" id="CHEBI:16335"/>
        <dbReference type="ChEBI" id="CHEBI:17596"/>
        <dbReference type="ChEBI" id="CHEBI:28938"/>
        <dbReference type="EC" id="3.5.4.4"/>
    </reaction>
    <physiologicalReaction direction="left-to-right" evidence="9">
        <dbReference type="Rhea" id="RHEA:24409"/>
    </physiologicalReaction>
</comment>
<comment type="catalytic activity">
    <reaction evidence="1">
        <text>inosine + phosphate = alpha-D-ribose 1-phosphate + hypoxanthine</text>
        <dbReference type="Rhea" id="RHEA:27646"/>
        <dbReference type="ChEBI" id="CHEBI:17368"/>
        <dbReference type="ChEBI" id="CHEBI:17596"/>
        <dbReference type="ChEBI" id="CHEBI:43474"/>
        <dbReference type="ChEBI" id="CHEBI:57720"/>
        <dbReference type="EC" id="2.4.2.1"/>
    </reaction>
    <physiologicalReaction direction="left-to-right" evidence="1">
        <dbReference type="Rhea" id="RHEA:27647"/>
    </physiologicalReaction>
</comment>
<evidence type="ECO:0000256" key="3">
    <source>
        <dbReference type="ARBA" id="ARBA00007353"/>
    </source>
</evidence>
<gene>
    <name evidence="12" type="ORF">ACFSE6_15740</name>
</gene>
<comment type="caution">
    <text evidence="12">The sequence shown here is derived from an EMBL/GenBank/DDBJ whole genome shotgun (WGS) entry which is preliminary data.</text>
</comment>
<organism evidence="12 13">
    <name type="scientific">Georgenia deserti</name>
    <dbReference type="NCBI Taxonomy" id="2093781"/>
    <lineage>
        <taxon>Bacteria</taxon>
        <taxon>Bacillati</taxon>
        <taxon>Actinomycetota</taxon>
        <taxon>Actinomycetes</taxon>
        <taxon>Micrococcales</taxon>
        <taxon>Bogoriellaceae</taxon>
        <taxon>Georgenia</taxon>
    </lineage>
</organism>
<dbReference type="Pfam" id="PF02578">
    <property type="entry name" value="Cu-oxidase_4"/>
    <property type="match status" value="1"/>
</dbReference>
<evidence type="ECO:0000256" key="5">
    <source>
        <dbReference type="ARBA" id="ARBA00022723"/>
    </source>
</evidence>
<comment type="catalytic activity">
    <reaction evidence="10">
        <text>adenosine + phosphate = alpha-D-ribose 1-phosphate + adenine</text>
        <dbReference type="Rhea" id="RHEA:27642"/>
        <dbReference type="ChEBI" id="CHEBI:16335"/>
        <dbReference type="ChEBI" id="CHEBI:16708"/>
        <dbReference type="ChEBI" id="CHEBI:43474"/>
        <dbReference type="ChEBI" id="CHEBI:57720"/>
        <dbReference type="EC" id="2.4.2.1"/>
    </reaction>
    <physiologicalReaction direction="left-to-right" evidence="10">
        <dbReference type="Rhea" id="RHEA:27643"/>
    </physiologicalReaction>
</comment>
<name>A0ABW4L746_9MICO</name>
<keyword evidence="13" id="KW-1185">Reference proteome</keyword>
<dbReference type="Gene3D" id="3.60.140.10">
    <property type="entry name" value="CNF1/YfiH-like putative cysteine hydrolases"/>
    <property type="match status" value="1"/>
</dbReference>
<keyword evidence="7" id="KW-0862">Zinc</keyword>
<evidence type="ECO:0000256" key="6">
    <source>
        <dbReference type="ARBA" id="ARBA00022801"/>
    </source>
</evidence>
<dbReference type="InterPro" id="IPR003730">
    <property type="entry name" value="Cu_polyphenol_OxRdtase"/>
</dbReference>
<evidence type="ECO:0000256" key="9">
    <source>
        <dbReference type="ARBA" id="ARBA00047989"/>
    </source>
</evidence>
<evidence type="ECO:0000256" key="1">
    <source>
        <dbReference type="ARBA" id="ARBA00000553"/>
    </source>
</evidence>
<evidence type="ECO:0000256" key="7">
    <source>
        <dbReference type="ARBA" id="ARBA00022833"/>
    </source>
</evidence>
<sequence>MSPSVGAGPRSRGLPGFLEVDLGPGARGGFTTRAGGVSTGPYAAAEGGGLNLGPHVGDDPAAVRENRERLRGALGVEPVWMRQVHGARVRVVTGPDEARTEPPEGDAVLAPPGTGVAPAVMVADCIPLLLAHCSGAVAAAHVGRGGLVAGVVEAVVAGLEEVGAAPDGLVAVVGPSVCGRCYEVPDRMREDVAAQVPAAWATTSWGTPSLDLPGGVAARLAQLGVGEVRQVGLCTVEDERFYSYRRAGTGGAQPATGRFAGVVAQRTDTPTEKPPARRPLV</sequence>
<dbReference type="SUPFAM" id="SSF64438">
    <property type="entry name" value="CNF1/YfiH-like putative cysteine hydrolases"/>
    <property type="match status" value="1"/>
</dbReference>
<keyword evidence="8" id="KW-0186">Copper</keyword>
<evidence type="ECO:0000313" key="12">
    <source>
        <dbReference type="EMBL" id="MFD1719295.1"/>
    </source>
</evidence>
<dbReference type="CDD" id="cd16833">
    <property type="entry name" value="YfiH"/>
    <property type="match status" value="1"/>
</dbReference>
<evidence type="ECO:0000256" key="11">
    <source>
        <dbReference type="ARBA" id="ARBA00049893"/>
    </source>
</evidence>
<reference evidence="13" key="1">
    <citation type="journal article" date="2019" name="Int. J. Syst. Evol. Microbiol.">
        <title>The Global Catalogue of Microorganisms (GCM) 10K type strain sequencing project: providing services to taxonomists for standard genome sequencing and annotation.</title>
        <authorList>
            <consortium name="The Broad Institute Genomics Platform"/>
            <consortium name="The Broad Institute Genome Sequencing Center for Infectious Disease"/>
            <person name="Wu L."/>
            <person name="Ma J."/>
        </authorList>
    </citation>
    <scope>NUCLEOTIDE SEQUENCE [LARGE SCALE GENOMIC DNA]</scope>
    <source>
        <strain evidence="13">JCM 17130</strain>
    </source>
</reference>
<comment type="function">
    <text evidence="2">Purine nucleoside enzyme that catalyzes the phosphorolysis of adenosine and inosine nucleosides, yielding D-ribose 1-phosphate and the respective free bases, adenine and hypoxanthine. Also catalyzes the phosphorolysis of S-methyl-5'-thioadenosine into adenine and S-methyl-5-thio-alpha-D-ribose 1-phosphate. Also has adenosine deaminase activity.</text>
</comment>
<protein>
    <submittedName>
        <fullName evidence="12">Polyphenol oxidase family protein</fullName>
    </submittedName>
</protein>
<evidence type="ECO:0000256" key="8">
    <source>
        <dbReference type="ARBA" id="ARBA00023008"/>
    </source>
</evidence>
<dbReference type="PANTHER" id="PTHR30616">
    <property type="entry name" value="UNCHARACTERIZED PROTEIN YFIH"/>
    <property type="match status" value="1"/>
</dbReference>